<dbReference type="InterPro" id="IPR036397">
    <property type="entry name" value="RNaseH_sf"/>
</dbReference>
<keyword evidence="8" id="KW-1185">Reference proteome</keyword>
<evidence type="ECO:0000256" key="4">
    <source>
        <dbReference type="ARBA" id="ARBA00022839"/>
    </source>
</evidence>
<reference evidence="7 8" key="1">
    <citation type="submission" date="2023-08" db="EMBL/GenBank/DDBJ databases">
        <title>Black Yeasts Isolated from many extreme environments.</title>
        <authorList>
            <person name="Coleine C."/>
            <person name="Stajich J.E."/>
            <person name="Selbmann L."/>
        </authorList>
    </citation>
    <scope>NUCLEOTIDE SEQUENCE [LARGE SCALE GENOMIC DNA]</scope>
    <source>
        <strain evidence="7 8">CCFEE 6328</strain>
    </source>
</reference>
<proteinExistence type="inferred from homology"/>
<feature type="region of interest" description="Disordered" evidence="5">
    <location>
        <begin position="28"/>
        <end position="157"/>
    </location>
</feature>
<dbReference type="SUPFAM" id="SSF53098">
    <property type="entry name" value="Ribonuclease H-like"/>
    <property type="match status" value="1"/>
</dbReference>
<dbReference type="Proteomes" id="UP001345691">
    <property type="component" value="Unassembled WGS sequence"/>
</dbReference>
<keyword evidence="2" id="KW-0540">Nuclease</keyword>
<dbReference type="GO" id="GO:0004527">
    <property type="term" value="F:exonuclease activity"/>
    <property type="evidence" value="ECO:0007669"/>
    <property type="project" value="UniProtKB-KW"/>
</dbReference>
<dbReference type="InterPro" id="IPR047021">
    <property type="entry name" value="REXO1/3/4-like"/>
</dbReference>
<dbReference type="PANTHER" id="PTHR12801">
    <property type="entry name" value="RNA EXONUCLEASE REXO1 / RECO3 FAMILY MEMBER-RELATED"/>
    <property type="match status" value="1"/>
</dbReference>
<protein>
    <submittedName>
        <fullName evidence="7">RNA exonuclease 3</fullName>
    </submittedName>
</protein>
<comment type="similarity">
    <text evidence="1">Belongs to the REXO1/REXO3 family.</text>
</comment>
<dbReference type="CDD" id="cd06145">
    <property type="entry name" value="REX1_like"/>
    <property type="match status" value="1"/>
</dbReference>
<evidence type="ECO:0000256" key="2">
    <source>
        <dbReference type="ARBA" id="ARBA00022722"/>
    </source>
</evidence>
<evidence type="ECO:0000256" key="5">
    <source>
        <dbReference type="SAM" id="MobiDB-lite"/>
    </source>
</evidence>
<dbReference type="InterPro" id="IPR012337">
    <property type="entry name" value="RNaseH-like_sf"/>
</dbReference>
<dbReference type="InterPro" id="IPR013520">
    <property type="entry name" value="Ribonucl_H"/>
</dbReference>
<feature type="domain" description="Exonuclease" evidence="6">
    <location>
        <begin position="419"/>
        <end position="600"/>
    </location>
</feature>
<dbReference type="SMART" id="SM00479">
    <property type="entry name" value="EXOIII"/>
    <property type="match status" value="1"/>
</dbReference>
<sequence>MFSALGLFKGIPCPICCIFLHDSPIPSEKAQDASVPTKEYDPFSTGEVHSPPPKRRRLASPEISKDVHDAVRSIPVDSQLPDQPRPLKHASTIPVFQSGNASTAERLPTVRSAPRIAPVSVARTVSPPRTRDSKPIGNQSVRKPTKTESLTPRNVSSAPAMLKTRLAVLQKLHEQMQVQNSKLASVDGQRKALILGDQELIKYALDEEAAATKLGENIYKNAMAQKILRIKKMTIEEWVAAVSTWTGTARQVVAENNGTSAAAELVSTGLGTLEKQTAVLKHLRTPLDGLEHFNYVTSKPSDKDIASAKAGLAAASGWETCDRCGTRFQVFPGRDEHGKLTSHGKCRYHWAKPYRTVGAKSDRILGQSEATYRCCNKSAGSEGCSEAPTHVFYVKDSKRLAGILQWEHTPAKTDIQRRQPVSFDCEMGYTTFGMEVIRLTAVSWPDDKLLLDYLVRPYGEILDLNTRFSGVTQEAFANAPFCQLGSGLDAAPEALRLHKVESPAAARELLFQHLSPDTPLVGHAIENDLNVCRIIHPFVIDTVLLYPHPRGLPIRYGLKMLSQKYLLRTIQSAGEEGHDSKEDAVATGDLVCKKVAEKWNAMRREGWTFVEGMLTAPHEVKPVDAGGQLVPML</sequence>
<keyword evidence="3" id="KW-0378">Hydrolase</keyword>
<evidence type="ECO:0000256" key="3">
    <source>
        <dbReference type="ARBA" id="ARBA00022801"/>
    </source>
</evidence>
<evidence type="ECO:0000256" key="1">
    <source>
        <dbReference type="ARBA" id="ARBA00006357"/>
    </source>
</evidence>
<name>A0ABR0JS69_9EURO</name>
<evidence type="ECO:0000313" key="7">
    <source>
        <dbReference type="EMBL" id="KAK5068723.1"/>
    </source>
</evidence>
<gene>
    <name evidence="7" type="primary">REX3</name>
    <name evidence="7" type="ORF">LTR69_000844</name>
</gene>
<accession>A0ABR0JS69</accession>
<feature type="compositionally biased region" description="Polar residues" evidence="5">
    <location>
        <begin position="94"/>
        <end position="103"/>
    </location>
</feature>
<dbReference type="InterPro" id="IPR034922">
    <property type="entry name" value="REX1-like_exo"/>
</dbReference>
<organism evidence="7 8">
    <name type="scientific">Exophiala sideris</name>
    <dbReference type="NCBI Taxonomy" id="1016849"/>
    <lineage>
        <taxon>Eukaryota</taxon>
        <taxon>Fungi</taxon>
        <taxon>Dikarya</taxon>
        <taxon>Ascomycota</taxon>
        <taxon>Pezizomycotina</taxon>
        <taxon>Eurotiomycetes</taxon>
        <taxon>Chaetothyriomycetidae</taxon>
        <taxon>Chaetothyriales</taxon>
        <taxon>Herpotrichiellaceae</taxon>
        <taxon>Exophiala</taxon>
    </lineage>
</organism>
<comment type="caution">
    <text evidence="7">The sequence shown here is derived from an EMBL/GenBank/DDBJ whole genome shotgun (WGS) entry which is preliminary data.</text>
</comment>
<keyword evidence="4 7" id="KW-0269">Exonuclease</keyword>
<dbReference type="EMBL" id="JAVRRF010000001">
    <property type="protein sequence ID" value="KAK5068723.1"/>
    <property type="molecule type" value="Genomic_DNA"/>
</dbReference>
<evidence type="ECO:0000313" key="8">
    <source>
        <dbReference type="Proteomes" id="UP001345691"/>
    </source>
</evidence>
<evidence type="ECO:0000259" key="6">
    <source>
        <dbReference type="SMART" id="SM00479"/>
    </source>
</evidence>
<dbReference type="PANTHER" id="PTHR12801:SF112">
    <property type="entry name" value="RNA EXONUCLEASE 3"/>
    <property type="match status" value="1"/>
</dbReference>
<feature type="compositionally biased region" description="Polar residues" evidence="5">
    <location>
        <begin position="136"/>
        <end position="157"/>
    </location>
</feature>
<dbReference type="Gene3D" id="3.30.420.10">
    <property type="entry name" value="Ribonuclease H-like superfamily/Ribonuclease H"/>
    <property type="match status" value="1"/>
</dbReference>